<sequence>MRANKAARSSISFAERKGNSAWQTSITLEGLNTLRRLLRKTARRNTAVACHWIKKSGQTELVWIVGNLKRFNAQGQFPLIAHHAIFCVTTMKRVGLPPKRLLCWRLSQACFMILVKQVRFFRMG</sequence>
<evidence type="ECO:0000313" key="2">
    <source>
        <dbReference type="EMBL" id="VTP64915.1"/>
    </source>
</evidence>
<gene>
    <name evidence="2" type="ORF">NCTC13032_01723</name>
</gene>
<protein>
    <submittedName>
        <fullName evidence="2">CRISPR-associated helicase Cas3, subtype I-F/YPEST</fullName>
    </submittedName>
</protein>
<evidence type="ECO:0000259" key="1">
    <source>
        <dbReference type="Pfam" id="PF21384"/>
    </source>
</evidence>
<feature type="domain" description="CRISPR-associated nuclease/helicase Cas3 I-F/YPEST Cas2" evidence="1">
    <location>
        <begin position="12"/>
        <end position="67"/>
    </location>
</feature>
<name>A0A4U9HM93_9ENTR</name>
<dbReference type="Proteomes" id="UP000310719">
    <property type="component" value="Chromosome"/>
</dbReference>
<dbReference type="AlphaFoldDB" id="A0A4U9HM93"/>
<proteinExistence type="predicted"/>
<reference evidence="2 3" key="1">
    <citation type="submission" date="2019-05" db="EMBL/GenBank/DDBJ databases">
        <authorList>
            <consortium name="Pathogen Informatics"/>
        </authorList>
    </citation>
    <scope>NUCLEOTIDE SEQUENCE [LARGE SCALE GENOMIC DNA]</scope>
    <source>
        <strain evidence="2 3">NCTC13032</strain>
    </source>
</reference>
<evidence type="ECO:0000313" key="3">
    <source>
        <dbReference type="Proteomes" id="UP000310719"/>
    </source>
</evidence>
<dbReference type="EMBL" id="LR590464">
    <property type="protein sequence ID" value="VTP64915.1"/>
    <property type="molecule type" value="Genomic_DNA"/>
</dbReference>
<dbReference type="InterPro" id="IPR048823">
    <property type="entry name" value="Cas3_I-F_Cas2"/>
</dbReference>
<organism evidence="2 3">
    <name type="scientific">Leclercia adecarboxylata</name>
    <dbReference type="NCBI Taxonomy" id="83655"/>
    <lineage>
        <taxon>Bacteria</taxon>
        <taxon>Pseudomonadati</taxon>
        <taxon>Pseudomonadota</taxon>
        <taxon>Gammaproteobacteria</taxon>
        <taxon>Enterobacterales</taxon>
        <taxon>Enterobacteriaceae</taxon>
        <taxon>Leclercia</taxon>
    </lineage>
</organism>
<dbReference type="Pfam" id="PF21384">
    <property type="entry name" value="Cas3_I-F_Cas2"/>
    <property type="match status" value="1"/>
</dbReference>
<accession>A0A4U9HM93</accession>